<feature type="transmembrane region" description="Helical" evidence="10">
    <location>
        <begin position="76"/>
        <end position="97"/>
    </location>
</feature>
<comment type="similarity">
    <text evidence="9">Belongs to the G-protein coupled receptor 1 family.</text>
</comment>
<protein>
    <submittedName>
        <fullName evidence="13">G-protein coupled receptor moody-like</fullName>
    </submittedName>
</protein>
<evidence type="ECO:0000256" key="6">
    <source>
        <dbReference type="ARBA" id="ARBA00023136"/>
    </source>
</evidence>
<gene>
    <name evidence="13" type="primary">LOC115210834</name>
</gene>
<dbReference type="PANTHER" id="PTHR24228">
    <property type="entry name" value="B2 BRADYKININ RECEPTOR/ANGIOTENSIN II RECEPTOR"/>
    <property type="match status" value="1"/>
</dbReference>
<evidence type="ECO:0000256" key="2">
    <source>
        <dbReference type="ARBA" id="ARBA00022475"/>
    </source>
</evidence>
<dbReference type="Gene3D" id="1.20.1070.10">
    <property type="entry name" value="Rhodopsin 7-helix transmembrane proteins"/>
    <property type="match status" value="1"/>
</dbReference>
<feature type="transmembrane region" description="Helical" evidence="10">
    <location>
        <begin position="37"/>
        <end position="64"/>
    </location>
</feature>
<dbReference type="InterPro" id="IPR017452">
    <property type="entry name" value="GPCR_Rhodpsn_7TM"/>
</dbReference>
<dbReference type="RefSeq" id="XP_029635443.1">
    <property type="nucleotide sequence ID" value="XM_029779583.2"/>
</dbReference>
<evidence type="ECO:0000313" key="13">
    <source>
        <dbReference type="RefSeq" id="XP_029635443.1"/>
    </source>
</evidence>
<evidence type="ECO:0000256" key="1">
    <source>
        <dbReference type="ARBA" id="ARBA00004651"/>
    </source>
</evidence>
<keyword evidence="2" id="KW-1003">Cell membrane</keyword>
<dbReference type="GO" id="GO:0004930">
    <property type="term" value="F:G protein-coupled receptor activity"/>
    <property type="evidence" value="ECO:0007669"/>
    <property type="project" value="UniProtKB-KW"/>
</dbReference>
<dbReference type="Proteomes" id="UP000515154">
    <property type="component" value="Linkage group LG4"/>
</dbReference>
<feature type="transmembrane region" description="Helical" evidence="10">
    <location>
        <begin position="203"/>
        <end position="223"/>
    </location>
</feature>
<feature type="transmembrane region" description="Helical" evidence="10">
    <location>
        <begin position="156"/>
        <end position="176"/>
    </location>
</feature>
<dbReference type="AlphaFoldDB" id="A0A6P7SBM0"/>
<dbReference type="KEGG" id="osn:115210834"/>
<accession>A0A6P7SBM0</accession>
<dbReference type="PANTHER" id="PTHR24228:SF74">
    <property type="entry name" value="G-PROTEIN COUPLED RECEPTORS FAMILY 1 PROFILE DOMAIN-CONTAINING PROTEIN"/>
    <property type="match status" value="1"/>
</dbReference>
<name>A0A6P7SBM0_9MOLL</name>
<reference evidence="13" key="1">
    <citation type="submission" date="2025-08" db="UniProtKB">
        <authorList>
            <consortium name="RefSeq"/>
        </authorList>
    </citation>
    <scope>IDENTIFICATION</scope>
</reference>
<keyword evidence="5 9" id="KW-0297">G-protein coupled receptor</keyword>
<feature type="transmembrane region" description="Helical" evidence="10">
    <location>
        <begin position="117"/>
        <end position="135"/>
    </location>
</feature>
<feature type="domain" description="G-protein coupled receptors family 1 profile" evidence="11">
    <location>
        <begin position="56"/>
        <end position="306"/>
    </location>
</feature>
<evidence type="ECO:0000256" key="3">
    <source>
        <dbReference type="ARBA" id="ARBA00022692"/>
    </source>
</evidence>
<evidence type="ECO:0000256" key="4">
    <source>
        <dbReference type="ARBA" id="ARBA00022989"/>
    </source>
</evidence>
<keyword evidence="8 9" id="KW-0807">Transducer</keyword>
<dbReference type="GO" id="GO:0005886">
    <property type="term" value="C:plasma membrane"/>
    <property type="evidence" value="ECO:0007669"/>
    <property type="project" value="UniProtKB-SubCell"/>
</dbReference>
<keyword evidence="12" id="KW-1185">Reference proteome</keyword>
<dbReference type="Pfam" id="PF00001">
    <property type="entry name" value="7tm_1"/>
    <property type="match status" value="1"/>
</dbReference>
<proteinExistence type="inferred from homology"/>
<keyword evidence="6 10" id="KW-0472">Membrane</keyword>
<evidence type="ECO:0000256" key="5">
    <source>
        <dbReference type="ARBA" id="ARBA00023040"/>
    </source>
</evidence>
<evidence type="ECO:0000259" key="11">
    <source>
        <dbReference type="PROSITE" id="PS50262"/>
    </source>
</evidence>
<evidence type="ECO:0000256" key="8">
    <source>
        <dbReference type="ARBA" id="ARBA00023224"/>
    </source>
</evidence>
<evidence type="ECO:0000256" key="10">
    <source>
        <dbReference type="SAM" id="Phobius"/>
    </source>
</evidence>
<keyword evidence="4 10" id="KW-1133">Transmembrane helix</keyword>
<dbReference type="SUPFAM" id="SSF81321">
    <property type="entry name" value="Family A G protein-coupled receptor-like"/>
    <property type="match status" value="1"/>
</dbReference>
<comment type="subcellular location">
    <subcellularLocation>
        <location evidence="1">Cell membrane</location>
        <topology evidence="1">Multi-pass membrane protein</topology>
    </subcellularLocation>
</comment>
<evidence type="ECO:0000256" key="7">
    <source>
        <dbReference type="ARBA" id="ARBA00023170"/>
    </source>
</evidence>
<dbReference type="InterPro" id="IPR000276">
    <property type="entry name" value="GPCR_Rhodpsn"/>
</dbReference>
<organism evidence="12 13">
    <name type="scientific">Octopus sinensis</name>
    <name type="common">East Asian common octopus</name>
    <dbReference type="NCBI Taxonomy" id="2607531"/>
    <lineage>
        <taxon>Eukaryota</taxon>
        <taxon>Metazoa</taxon>
        <taxon>Spiralia</taxon>
        <taxon>Lophotrochozoa</taxon>
        <taxon>Mollusca</taxon>
        <taxon>Cephalopoda</taxon>
        <taxon>Coleoidea</taxon>
        <taxon>Octopodiformes</taxon>
        <taxon>Octopoda</taxon>
        <taxon>Incirrata</taxon>
        <taxon>Octopodidae</taxon>
        <taxon>Octopus</taxon>
    </lineage>
</organism>
<keyword evidence="7 9" id="KW-0675">Receptor</keyword>
<evidence type="ECO:0000256" key="9">
    <source>
        <dbReference type="RuleBase" id="RU000688"/>
    </source>
</evidence>
<dbReference type="PROSITE" id="PS00237">
    <property type="entry name" value="G_PROTEIN_RECEP_F1_1"/>
    <property type="match status" value="1"/>
</dbReference>
<sequence>MARDDPLTHIQPDTKDIEKQNLSSATSSLLPSETELVLTYISVTLIGIIIIAGTTGNILVILAVKTSKKLQTPSNIFIVNLSVVNLVFDLGVLPFHAYTNIHHAAGISPLLCRLVALVDYALTGTTIMTIILIAYNRYKLVGNYHKYMDHFNQINIAAMLSIAWLLPLLCLLPPLLQVWGKFGYVERLATCNLFEDKQYFKDILLLLRTLMPSIIIIYFYIGIYQASKARHLRLPSLKDSITSQQRERNEKRMTKMMLTIISLFILFYFPCTITAIIDLYYILSKPHHLFCRLCIYFGSAVNPVIYGLTNSQFSHAYKKLISCRLKINHNIPPITVIHLSTLITKPSTQQPQVTLLSTLPKKTDTNLSNNELHQTLC</sequence>
<keyword evidence="3 9" id="KW-0812">Transmembrane</keyword>
<evidence type="ECO:0000313" key="12">
    <source>
        <dbReference type="Proteomes" id="UP000515154"/>
    </source>
</evidence>
<dbReference type="SMART" id="SM01381">
    <property type="entry name" value="7TM_GPCR_Srsx"/>
    <property type="match status" value="1"/>
</dbReference>
<dbReference type="PRINTS" id="PR00237">
    <property type="entry name" value="GPCRRHODOPSN"/>
</dbReference>
<feature type="transmembrane region" description="Helical" evidence="10">
    <location>
        <begin position="256"/>
        <end position="283"/>
    </location>
</feature>
<dbReference type="PROSITE" id="PS50262">
    <property type="entry name" value="G_PROTEIN_RECEP_F1_2"/>
    <property type="match status" value="1"/>
</dbReference>